<dbReference type="AlphaFoldDB" id="A0A0W7WFD7"/>
<gene>
    <name evidence="3" type="ORF">AVJ23_18740</name>
</gene>
<feature type="region of interest" description="Disordered" evidence="1">
    <location>
        <begin position="1"/>
        <end position="21"/>
    </location>
</feature>
<dbReference type="GO" id="GO:0016757">
    <property type="term" value="F:glycosyltransferase activity"/>
    <property type="evidence" value="ECO:0007669"/>
    <property type="project" value="InterPro"/>
</dbReference>
<evidence type="ECO:0000313" key="3">
    <source>
        <dbReference type="EMBL" id="KUF09289.1"/>
    </source>
</evidence>
<evidence type="ECO:0000313" key="4">
    <source>
        <dbReference type="Proteomes" id="UP000054396"/>
    </source>
</evidence>
<dbReference type="STRING" id="1685382.AVJ23_18740"/>
<evidence type="ECO:0000256" key="1">
    <source>
        <dbReference type="SAM" id="MobiDB-lite"/>
    </source>
</evidence>
<dbReference type="InterPro" id="IPR049625">
    <property type="entry name" value="Glyco_transf_61_cat"/>
</dbReference>
<dbReference type="OrthoDB" id="7843421at2"/>
<sequence length="367" mass="40266">MSNQSTLREAQRFPPHPEQGWSRRIERLHNPVVVPPATRGFIQPTGVLRANGGYCAQAALWRKSRPLTVRPEPPEGPVAPLPGRWLWGGVLWRHFGHFLVESTGRLWALPGLPEGVDGVLFVPKNPGSELAPTGFHNDFLALAGVSRVFLATAPVRPETLYVPGQGFGLGRIVDGTDHCRRFFRHGFARSVAPDGPERLFISRSRLGRGRGKLLCEDWLDRALQAEGYEVFHPQDHDLRTQIARYKAARQVIGTEGSALHLFAMVARPKQQLAVVARRVSTATGFILRHVRSFGGIEPLLVNTIRREWVPEGESAARLRMSELDFAAAQAALAAGGFVAEPAGWSAPNADALARARKEASDTPLAPI</sequence>
<proteinExistence type="predicted"/>
<keyword evidence="4" id="KW-1185">Reference proteome</keyword>
<organism evidence="3 4">
    <name type="scientific">Pseudoponticoccus marisrubri</name>
    <dbReference type="NCBI Taxonomy" id="1685382"/>
    <lineage>
        <taxon>Bacteria</taxon>
        <taxon>Pseudomonadati</taxon>
        <taxon>Pseudomonadota</taxon>
        <taxon>Alphaproteobacteria</taxon>
        <taxon>Rhodobacterales</taxon>
        <taxon>Roseobacteraceae</taxon>
        <taxon>Pseudoponticoccus</taxon>
    </lineage>
</organism>
<comment type="caution">
    <text evidence="3">The sequence shown here is derived from an EMBL/GenBank/DDBJ whole genome shotgun (WGS) entry which is preliminary data.</text>
</comment>
<accession>A0A0W7WFD7</accession>
<dbReference type="Proteomes" id="UP000054396">
    <property type="component" value="Unassembled WGS sequence"/>
</dbReference>
<dbReference type="Pfam" id="PF04577">
    <property type="entry name" value="Glyco_transf_61"/>
    <property type="match status" value="1"/>
</dbReference>
<dbReference type="EMBL" id="LPXO01000015">
    <property type="protein sequence ID" value="KUF09289.1"/>
    <property type="molecule type" value="Genomic_DNA"/>
</dbReference>
<reference evidence="3 4" key="1">
    <citation type="submission" date="2015-12" db="EMBL/GenBank/DDBJ databases">
        <authorList>
            <person name="Shamseldin A."/>
            <person name="Moawad H."/>
            <person name="Abd El-Rahim W.M."/>
            <person name="Sadowsky M.J."/>
        </authorList>
    </citation>
    <scope>NUCLEOTIDE SEQUENCE [LARGE SCALE GENOMIC DNA]</scope>
    <source>
        <strain evidence="3 4">SJ5A-1</strain>
    </source>
</reference>
<dbReference type="RefSeq" id="WP_058863755.1">
    <property type="nucleotide sequence ID" value="NZ_LPXO01000015.1"/>
</dbReference>
<protein>
    <recommendedName>
        <fullName evidence="2">Glycosyltransferase 61 catalytic domain-containing protein</fullName>
    </recommendedName>
</protein>
<feature type="domain" description="Glycosyltransferase 61 catalytic" evidence="2">
    <location>
        <begin position="95"/>
        <end position="264"/>
    </location>
</feature>
<evidence type="ECO:0000259" key="2">
    <source>
        <dbReference type="Pfam" id="PF04577"/>
    </source>
</evidence>
<name>A0A0W7WFD7_9RHOB</name>